<feature type="binding site" evidence="10">
    <location>
        <position position="230"/>
    </location>
    <ligand>
        <name>Zn(2+)</name>
        <dbReference type="ChEBI" id="CHEBI:29105"/>
        <label>2</label>
        <note>catalytic</note>
    </ligand>
</feature>
<dbReference type="InterPro" id="IPR001818">
    <property type="entry name" value="Pept_M10_metallopeptidase"/>
</dbReference>
<keyword evidence="8" id="KW-0865">Zymogen</keyword>
<comment type="cofactor">
    <cofactor evidence="11">
        <name>Zn(2+)</name>
        <dbReference type="ChEBI" id="CHEBI:29105"/>
    </cofactor>
    <text evidence="11">Binds 2 Zn(2+) ions per subunit.</text>
</comment>
<evidence type="ECO:0000256" key="9">
    <source>
        <dbReference type="PIRSR" id="PIRSR001191-1"/>
    </source>
</evidence>
<feature type="binding site" evidence="11">
    <location>
        <position position="357"/>
    </location>
    <ligand>
        <name>Ca(2+)</name>
        <dbReference type="ChEBI" id="CHEBI:29108"/>
        <label>4</label>
    </ligand>
</feature>
<keyword evidence="11" id="KW-0106">Calcium</keyword>
<evidence type="ECO:0000256" key="3">
    <source>
        <dbReference type="ARBA" id="ARBA00022723"/>
    </source>
</evidence>
<keyword evidence="15" id="KW-0732">Signal</keyword>
<feature type="binding site" evidence="11">
    <location>
        <position position="208"/>
    </location>
    <ligand>
        <name>Ca(2+)</name>
        <dbReference type="ChEBI" id="CHEBI:29108"/>
        <label>1</label>
    </ligand>
</feature>
<dbReference type="Gene3D" id="2.110.10.10">
    <property type="entry name" value="Hemopexin-like domain"/>
    <property type="match status" value="1"/>
</dbReference>
<proteinExistence type="inferred from homology"/>
<dbReference type="PROSITE" id="PS51642">
    <property type="entry name" value="HEMOPEXIN_2"/>
    <property type="match status" value="3"/>
</dbReference>
<feature type="repeat" description="Hemopexin" evidence="13">
    <location>
        <begin position="306"/>
        <end position="352"/>
    </location>
</feature>
<feature type="binding site" evidence="11">
    <location>
        <position position="455"/>
    </location>
    <ligand>
        <name>Ca(2+)</name>
        <dbReference type="ChEBI" id="CHEBI:29108"/>
        <label>5</label>
    </ligand>
</feature>
<keyword evidence="5" id="KW-0378">Hydrolase</keyword>
<feature type="binding site" evidence="10">
    <location>
        <position position="236"/>
    </location>
    <ligand>
        <name>Zn(2+)</name>
        <dbReference type="ChEBI" id="CHEBI:29105"/>
        <label>2</label>
        <note>catalytic</note>
    </ligand>
</feature>
<feature type="binding site" evidence="11">
    <location>
        <position position="210"/>
    </location>
    <ligand>
        <name>Ca(2+)</name>
        <dbReference type="ChEBI" id="CHEBI:29108"/>
        <label>3</label>
    </ligand>
</feature>
<dbReference type="GO" id="GO:0004222">
    <property type="term" value="F:metalloendopeptidase activity"/>
    <property type="evidence" value="ECO:0007669"/>
    <property type="project" value="InterPro"/>
</dbReference>
<evidence type="ECO:0000256" key="12">
    <source>
        <dbReference type="PIRSR" id="PIRSR621190-4"/>
    </source>
</evidence>
<feature type="binding site" evidence="11">
    <location>
        <position position="177"/>
    </location>
    <ligand>
        <name>Zn(2+)</name>
        <dbReference type="ChEBI" id="CHEBI:29105"/>
        <label>1</label>
    </ligand>
</feature>
<comment type="caution">
    <text evidence="17">The sequence shown here is derived from an EMBL/GenBank/DDBJ whole genome shotgun (WGS) entry which is preliminary data.</text>
</comment>
<keyword evidence="2" id="KW-0645">Protease</keyword>
<gene>
    <name evidence="17" type="ORF">BSL78_16904</name>
</gene>
<feature type="binding site" evidence="11">
    <location>
        <position position="210"/>
    </location>
    <ligand>
        <name>Ca(2+)</name>
        <dbReference type="ChEBI" id="CHEBI:29108"/>
        <label>1</label>
    </ligand>
</feature>
<dbReference type="GO" id="GO:0031012">
    <property type="term" value="C:extracellular matrix"/>
    <property type="evidence" value="ECO:0007669"/>
    <property type="project" value="InterPro"/>
</dbReference>
<dbReference type="SUPFAM" id="SSF47090">
    <property type="entry name" value="PGBD-like"/>
    <property type="match status" value="1"/>
</dbReference>
<feature type="binding site" evidence="11">
    <location>
        <position position="167"/>
    </location>
    <ligand>
        <name>Ca(2+)</name>
        <dbReference type="ChEBI" id="CHEBI:29108"/>
        <label>2</label>
    </ligand>
</feature>
<feature type="compositionally biased region" description="Low complexity" evidence="14">
    <location>
        <begin position="283"/>
        <end position="293"/>
    </location>
</feature>
<dbReference type="GO" id="GO:0030198">
    <property type="term" value="P:extracellular matrix organization"/>
    <property type="evidence" value="ECO:0007669"/>
    <property type="project" value="TreeGrafter"/>
</dbReference>
<keyword evidence="18" id="KW-1185">Reference proteome</keyword>
<dbReference type="Pfam" id="PF00045">
    <property type="entry name" value="Hemopexin"/>
    <property type="match status" value="2"/>
</dbReference>
<evidence type="ECO:0000256" key="15">
    <source>
        <dbReference type="SAM" id="SignalP"/>
    </source>
</evidence>
<dbReference type="Proteomes" id="UP000230750">
    <property type="component" value="Unassembled WGS sequence"/>
</dbReference>
<feature type="binding site" evidence="11">
    <location>
        <position position="205"/>
    </location>
    <ligand>
        <name>Zn(2+)</name>
        <dbReference type="ChEBI" id="CHEBI:29105"/>
        <label>1</label>
    </ligand>
</feature>
<feature type="binding site" evidence="11">
    <location>
        <position position="185"/>
    </location>
    <ligand>
        <name>Ca(2+)</name>
        <dbReference type="ChEBI" id="CHEBI:29108"/>
        <label>3</label>
    </ligand>
</feature>
<feature type="binding site" evidence="10">
    <location>
        <position position="226"/>
    </location>
    <ligand>
        <name>Zn(2+)</name>
        <dbReference type="ChEBI" id="CHEBI:29105"/>
        <label>2</label>
        <note>catalytic</note>
    </ligand>
</feature>
<feature type="domain" description="Peptidase metallopeptidase" evidence="16">
    <location>
        <begin position="120"/>
        <end position="270"/>
    </location>
</feature>
<feature type="active site" evidence="9">
    <location>
        <position position="227"/>
    </location>
</feature>
<keyword evidence="4" id="KW-0677">Repeat</keyword>
<evidence type="ECO:0000256" key="6">
    <source>
        <dbReference type="ARBA" id="ARBA00022833"/>
    </source>
</evidence>
<evidence type="ECO:0000256" key="7">
    <source>
        <dbReference type="ARBA" id="ARBA00023049"/>
    </source>
</evidence>
<evidence type="ECO:0000256" key="2">
    <source>
        <dbReference type="ARBA" id="ARBA00022670"/>
    </source>
</evidence>
<keyword evidence="6 10" id="KW-0862">Zinc</keyword>
<dbReference type="PANTHER" id="PTHR10201">
    <property type="entry name" value="MATRIX METALLOPROTEINASE"/>
    <property type="match status" value="1"/>
</dbReference>
<dbReference type="InterPro" id="IPR036375">
    <property type="entry name" value="Hemopexin-like_dom_sf"/>
</dbReference>
<dbReference type="EMBL" id="MRZV01000658">
    <property type="protein sequence ID" value="PIK46245.1"/>
    <property type="molecule type" value="Genomic_DNA"/>
</dbReference>
<comment type="cofactor">
    <cofactor evidence="11">
        <name>Ca(2+)</name>
        <dbReference type="ChEBI" id="CHEBI:29108"/>
    </cofactor>
    <text evidence="11">Can bind about 5 Ca(2+) ions per subunit.</text>
</comment>
<feature type="binding site" evidence="11">
    <location>
        <position position="359"/>
    </location>
    <ligand>
        <name>Ca(2+)</name>
        <dbReference type="ChEBI" id="CHEBI:29108"/>
        <label>5</label>
    </ligand>
</feature>
<feature type="binding site" evidence="11">
    <location>
        <position position="203"/>
    </location>
    <ligand>
        <name>Ca(2+)</name>
        <dbReference type="ChEBI" id="CHEBI:29108"/>
        <label>2</label>
    </ligand>
</feature>
<dbReference type="InterPro" id="IPR018487">
    <property type="entry name" value="Hemopexin-like_repeat"/>
</dbReference>
<evidence type="ECO:0000313" key="17">
    <source>
        <dbReference type="EMBL" id="PIK46245.1"/>
    </source>
</evidence>
<dbReference type="SMART" id="SM00120">
    <property type="entry name" value="HX"/>
    <property type="match status" value="4"/>
</dbReference>
<evidence type="ECO:0000313" key="18">
    <source>
        <dbReference type="Proteomes" id="UP000230750"/>
    </source>
</evidence>
<keyword evidence="3 10" id="KW-0479">Metal-binding</keyword>
<evidence type="ECO:0000259" key="16">
    <source>
        <dbReference type="SMART" id="SM00235"/>
    </source>
</evidence>
<evidence type="ECO:0000256" key="8">
    <source>
        <dbReference type="ARBA" id="ARBA00023145"/>
    </source>
</evidence>
<dbReference type="InterPro" id="IPR006026">
    <property type="entry name" value="Peptidase_Metallo"/>
</dbReference>
<feature type="binding site" evidence="11">
    <location>
        <position position="244"/>
    </location>
    <ligand>
        <name>Zn(2+)</name>
        <dbReference type="ChEBI" id="CHEBI:29105"/>
        <label>2</label>
        <note>catalytic</note>
    </ligand>
</feature>
<dbReference type="InterPro" id="IPR021190">
    <property type="entry name" value="Pept_M10A"/>
</dbReference>
<dbReference type="Gene3D" id="3.40.390.10">
    <property type="entry name" value="Collagenase (Catalytic Domain)"/>
    <property type="match status" value="1"/>
</dbReference>
<dbReference type="Pfam" id="PF00413">
    <property type="entry name" value="Peptidase_M10"/>
    <property type="match status" value="1"/>
</dbReference>
<feature type="binding site" evidence="11">
    <location>
        <position position="184"/>
    </location>
    <ligand>
        <name>Ca(2+)</name>
        <dbReference type="ChEBI" id="CHEBI:29108"/>
        <label>3</label>
    </ligand>
</feature>
<evidence type="ECO:0000256" key="4">
    <source>
        <dbReference type="ARBA" id="ARBA00022737"/>
    </source>
</evidence>
<accession>A0A2G8KE51</accession>
<dbReference type="AlphaFoldDB" id="A0A2G8KE51"/>
<feature type="chain" id="PRO_5013869878" description="Peptidase metallopeptidase domain-containing protein" evidence="15">
    <location>
        <begin position="24"/>
        <end position="541"/>
    </location>
</feature>
<protein>
    <recommendedName>
        <fullName evidence="16">Peptidase metallopeptidase domain-containing protein</fullName>
    </recommendedName>
</protein>
<evidence type="ECO:0000256" key="1">
    <source>
        <dbReference type="ARBA" id="ARBA00010370"/>
    </source>
</evidence>
<feature type="binding site" description="in inhibited form" evidence="11">
    <location>
        <position position="98"/>
    </location>
    <ligand>
        <name>Zn(2+)</name>
        <dbReference type="ChEBI" id="CHEBI:29105"/>
        <label>2</label>
        <note>catalytic</note>
    </ligand>
</feature>
<sequence length="541" mass="60518">MYRRSILTILAGMLMLFCGLSNGQEDMAEDIVIRTVMVTDAVSASQFFNDRNWIPSDGSASEIIDLASYFRLFQEWAGIPVTGELDQTTMDKMNSPKCGNPDFGTSGHQISARRKRFTTLGRTWPQNHLTWYLEGTTTDLSRNVIRVNWLWPFSSLTFEEVFTPNADILVNFYRLEHGDGNSFDGPGSVLAHAFSPGFGRGGDMHFDDDETFTASTGINLQQVAVHEIGHSLGLGHSSDQSAIMAAFYAYRQNFALGNDDIAGIQSLYGPPTSNPVTRPPVTQPRTTAPTTTAPTPPRTLPRISCNGEFDASVESFDGNVYFFQGDMVFKVQRDFTIAPGFPTQISAELPGAPDYIDAAFLWVVASNQKYLYVFKGNFYWRFFNGIPSAGYPRQISLWGIPGNIDGAFRWPGNRRIYFFKDDKYYRYNTMSYRIDNGYPQPLSRWNNVAHPISSVLDWEDNTYFFTGQYYQIFFNSQFSAASPAPTAQAWLGCETEGLRVGTTMSPTDDDDDDDNTGLSNVPSLFVIFVTSVLGTWLHISS</sequence>
<dbReference type="SUPFAM" id="SSF50923">
    <property type="entry name" value="Hemopexin-like domain"/>
    <property type="match status" value="1"/>
</dbReference>
<evidence type="ECO:0000256" key="14">
    <source>
        <dbReference type="SAM" id="MobiDB-lite"/>
    </source>
</evidence>
<evidence type="ECO:0000256" key="5">
    <source>
        <dbReference type="ARBA" id="ARBA00022801"/>
    </source>
</evidence>
<dbReference type="InterPro" id="IPR000585">
    <property type="entry name" value="Hemopexin-like_dom"/>
</dbReference>
<feature type="signal peptide" evidence="15">
    <location>
        <begin position="1"/>
        <end position="23"/>
    </location>
</feature>
<feature type="binding site" evidence="11">
    <location>
        <position position="310"/>
    </location>
    <ligand>
        <name>Ca(2+)</name>
        <dbReference type="ChEBI" id="CHEBI:29108"/>
        <label>4</label>
    </ligand>
</feature>
<dbReference type="PANTHER" id="PTHR10201:SF323">
    <property type="entry name" value="MATRIX METALLOPROTEINASE-21"/>
    <property type="match status" value="1"/>
</dbReference>
<dbReference type="CDD" id="cd04278">
    <property type="entry name" value="ZnMc_MMP"/>
    <property type="match status" value="1"/>
</dbReference>
<evidence type="ECO:0000256" key="13">
    <source>
        <dbReference type="PROSITE-ProRule" id="PRU01011"/>
    </source>
</evidence>
<feature type="region of interest" description="Disordered" evidence="14">
    <location>
        <begin position="267"/>
        <end position="301"/>
    </location>
</feature>
<dbReference type="OrthoDB" id="406838at2759"/>
<dbReference type="CDD" id="cd00094">
    <property type="entry name" value="HX"/>
    <property type="match status" value="1"/>
</dbReference>
<dbReference type="SUPFAM" id="SSF55486">
    <property type="entry name" value="Metalloproteases ('zincins'), catalytic domain"/>
    <property type="match status" value="1"/>
</dbReference>
<feature type="repeat" description="Hemopexin" evidence="13">
    <location>
        <begin position="401"/>
        <end position="449"/>
    </location>
</feature>
<dbReference type="GO" id="GO:0030574">
    <property type="term" value="P:collagen catabolic process"/>
    <property type="evidence" value="ECO:0007669"/>
    <property type="project" value="TreeGrafter"/>
</dbReference>
<feature type="binding site" evidence="11">
    <location>
        <position position="207"/>
    </location>
    <ligand>
        <name>Ca(2+)</name>
        <dbReference type="ChEBI" id="CHEBI:29108"/>
        <label>3</label>
    </ligand>
</feature>
<evidence type="ECO:0000256" key="11">
    <source>
        <dbReference type="PIRSR" id="PIRSR621190-2"/>
    </source>
</evidence>
<name>A0A2G8KE51_STIJA</name>
<comment type="similarity">
    <text evidence="1">Belongs to the peptidase M10A family.</text>
</comment>
<dbReference type="PRINTS" id="PR00138">
    <property type="entry name" value="MATRIXIN"/>
</dbReference>
<dbReference type="SMART" id="SM00235">
    <property type="entry name" value="ZnMc"/>
    <property type="match status" value="1"/>
</dbReference>
<dbReference type="STRING" id="307972.A0A2G8KE51"/>
<dbReference type="InterPro" id="IPR033739">
    <property type="entry name" value="M10A_MMP"/>
</dbReference>
<dbReference type="GO" id="GO:0008270">
    <property type="term" value="F:zinc ion binding"/>
    <property type="evidence" value="ECO:0007669"/>
    <property type="project" value="InterPro"/>
</dbReference>
<reference evidence="17 18" key="1">
    <citation type="journal article" date="2017" name="PLoS Biol.">
        <title>The sea cucumber genome provides insights into morphological evolution and visceral regeneration.</title>
        <authorList>
            <person name="Zhang X."/>
            <person name="Sun L."/>
            <person name="Yuan J."/>
            <person name="Sun Y."/>
            <person name="Gao Y."/>
            <person name="Zhang L."/>
            <person name="Li S."/>
            <person name="Dai H."/>
            <person name="Hamel J.F."/>
            <person name="Liu C."/>
            <person name="Yu Y."/>
            <person name="Liu S."/>
            <person name="Lin W."/>
            <person name="Guo K."/>
            <person name="Jin S."/>
            <person name="Xu P."/>
            <person name="Storey K.B."/>
            <person name="Huan P."/>
            <person name="Zhang T."/>
            <person name="Zhou Y."/>
            <person name="Zhang J."/>
            <person name="Lin C."/>
            <person name="Li X."/>
            <person name="Xing L."/>
            <person name="Huo D."/>
            <person name="Sun M."/>
            <person name="Wang L."/>
            <person name="Mercier A."/>
            <person name="Li F."/>
            <person name="Yang H."/>
            <person name="Xiang J."/>
        </authorList>
    </citation>
    <scope>NUCLEOTIDE SEQUENCE [LARGE SCALE GENOMIC DNA]</scope>
    <source>
        <strain evidence="17">Shaxun</strain>
        <tissue evidence="17">Muscle</tissue>
    </source>
</reference>
<feature type="repeat" description="Hemopexin" evidence="13">
    <location>
        <begin position="353"/>
        <end position="400"/>
    </location>
</feature>
<feature type="binding site" evidence="11">
    <location>
        <position position="192"/>
    </location>
    <ligand>
        <name>Zn(2+)</name>
        <dbReference type="ChEBI" id="CHEBI:29105"/>
        <label>1</label>
    </ligand>
</feature>
<feature type="binding site" evidence="11">
    <location>
        <position position="139"/>
    </location>
    <ligand>
        <name>Ca(2+)</name>
        <dbReference type="ChEBI" id="CHEBI:29108"/>
        <label>1</label>
    </ligand>
</feature>
<feature type="binding site" evidence="11">
    <location>
        <position position="201"/>
    </location>
    <ligand>
        <name>Ca(2+)</name>
        <dbReference type="ChEBI" id="CHEBI:29108"/>
        <label>2</label>
    </ligand>
</feature>
<organism evidence="17 18">
    <name type="scientific">Stichopus japonicus</name>
    <name type="common">Sea cucumber</name>
    <dbReference type="NCBI Taxonomy" id="307972"/>
    <lineage>
        <taxon>Eukaryota</taxon>
        <taxon>Metazoa</taxon>
        <taxon>Echinodermata</taxon>
        <taxon>Eleutherozoa</taxon>
        <taxon>Echinozoa</taxon>
        <taxon>Holothuroidea</taxon>
        <taxon>Aspidochirotacea</taxon>
        <taxon>Aspidochirotida</taxon>
        <taxon>Stichopodidae</taxon>
        <taxon>Apostichopus</taxon>
    </lineage>
</organism>
<feature type="binding site" evidence="11">
    <location>
        <position position="407"/>
    </location>
    <ligand>
        <name>Ca(2+)</name>
        <dbReference type="ChEBI" id="CHEBI:29108"/>
        <label>5</label>
    </ligand>
</feature>
<evidence type="ECO:0000256" key="10">
    <source>
        <dbReference type="PIRSR" id="PIRSR001191-2"/>
    </source>
</evidence>
<dbReference type="InterPro" id="IPR024079">
    <property type="entry name" value="MetalloPept_cat_dom_sf"/>
</dbReference>
<dbReference type="InterPro" id="IPR036365">
    <property type="entry name" value="PGBD-like_sf"/>
</dbReference>
<feature type="binding site" evidence="11">
    <location>
        <position position="179"/>
    </location>
    <ligand>
        <name>Zn(2+)</name>
        <dbReference type="ChEBI" id="CHEBI:29105"/>
        <label>1</label>
    </ligand>
</feature>
<keyword evidence="7" id="KW-0482">Metalloprotease</keyword>
<feature type="modified residue" description="Phosphotyrosine; by PKDCC" evidence="12">
    <location>
        <position position="391"/>
    </location>
</feature>
<dbReference type="PIRSF" id="PIRSF001191">
    <property type="entry name" value="Peptidase_M10A_matrix"/>
    <property type="match status" value="1"/>
</dbReference>
<dbReference type="GO" id="GO:0006508">
    <property type="term" value="P:proteolysis"/>
    <property type="evidence" value="ECO:0007669"/>
    <property type="project" value="UniProtKB-KW"/>
</dbReference>